<organism evidence="2 3">
    <name type="scientific">Dactylosporangium fulvum</name>
    <dbReference type="NCBI Taxonomy" id="53359"/>
    <lineage>
        <taxon>Bacteria</taxon>
        <taxon>Bacillati</taxon>
        <taxon>Actinomycetota</taxon>
        <taxon>Actinomycetes</taxon>
        <taxon>Micromonosporales</taxon>
        <taxon>Micromonosporaceae</taxon>
        <taxon>Dactylosporangium</taxon>
    </lineage>
</organism>
<dbReference type="InterPro" id="IPR036390">
    <property type="entry name" value="WH_DNA-bd_sf"/>
</dbReference>
<dbReference type="RefSeq" id="WP_259857056.1">
    <property type="nucleotide sequence ID" value="NZ_BAAAST010000090.1"/>
</dbReference>
<evidence type="ECO:0000259" key="1">
    <source>
        <dbReference type="Pfam" id="PF12802"/>
    </source>
</evidence>
<gene>
    <name evidence="2" type="ORF">Dfulv_29895</name>
</gene>
<dbReference type="Gene3D" id="1.10.10.10">
    <property type="entry name" value="Winged helix-like DNA-binding domain superfamily/Winged helix DNA-binding domain"/>
    <property type="match status" value="1"/>
</dbReference>
<evidence type="ECO:0000313" key="2">
    <source>
        <dbReference type="EMBL" id="UWP79368.1"/>
    </source>
</evidence>
<protein>
    <submittedName>
        <fullName evidence="2">MarR family winged helix-turn-helix transcriptional regulator</fullName>
    </submittedName>
</protein>
<proteinExistence type="predicted"/>
<dbReference type="SUPFAM" id="SSF46785">
    <property type="entry name" value="Winged helix' DNA-binding domain"/>
    <property type="match status" value="1"/>
</dbReference>
<name>A0ABY5VNR0_9ACTN</name>
<reference evidence="2" key="2">
    <citation type="submission" date="2022-09" db="EMBL/GenBank/DDBJ databases">
        <title>Biosynthetic gene clusters of Dactylosporangioum fulvum.</title>
        <authorList>
            <person name="Caradec T."/>
        </authorList>
    </citation>
    <scope>NUCLEOTIDE SEQUENCE</scope>
    <source>
        <strain evidence="2">NRRL B-16292</strain>
    </source>
</reference>
<dbReference type="InterPro" id="IPR000835">
    <property type="entry name" value="HTH_MarR-typ"/>
</dbReference>
<feature type="domain" description="HTH marR-type" evidence="1">
    <location>
        <begin position="29"/>
        <end position="86"/>
    </location>
</feature>
<dbReference type="Pfam" id="PF12802">
    <property type="entry name" value="MarR_2"/>
    <property type="match status" value="1"/>
</dbReference>
<accession>A0ABY5VNR0</accession>
<dbReference type="EMBL" id="CP073720">
    <property type="protein sequence ID" value="UWP79368.1"/>
    <property type="molecule type" value="Genomic_DNA"/>
</dbReference>
<dbReference type="InterPro" id="IPR036388">
    <property type="entry name" value="WH-like_DNA-bd_sf"/>
</dbReference>
<reference evidence="2" key="1">
    <citation type="submission" date="2021-04" db="EMBL/GenBank/DDBJ databases">
        <authorList>
            <person name="Hartkoorn R.C."/>
            <person name="Beaudoing E."/>
            <person name="Hot D."/>
        </authorList>
    </citation>
    <scope>NUCLEOTIDE SEQUENCE</scope>
    <source>
        <strain evidence="2">NRRL B-16292</strain>
    </source>
</reference>
<dbReference type="Proteomes" id="UP001059617">
    <property type="component" value="Chromosome"/>
</dbReference>
<keyword evidence="3" id="KW-1185">Reference proteome</keyword>
<sequence length="139" mass="14535">MNGLELLVLARALMKIGGAALPLPGGEDLPASVRSVLVDIAQHPDSSVSEITARTCFPQSHVSASIARLQDSGAVITTPDPKDRRRTLVRPNPAATSRLLVVTATPIDDALAAALADKSALPEVQAALKTLARHLIPRP</sequence>
<evidence type="ECO:0000313" key="3">
    <source>
        <dbReference type="Proteomes" id="UP001059617"/>
    </source>
</evidence>